<evidence type="ECO:0000256" key="2">
    <source>
        <dbReference type="ARBA" id="ARBA00006175"/>
    </source>
</evidence>
<keyword evidence="3 6" id="KW-0812">Transmembrane</keyword>
<feature type="transmembrane region" description="Helical" evidence="7">
    <location>
        <begin position="211"/>
        <end position="233"/>
    </location>
</feature>
<protein>
    <submittedName>
        <fullName evidence="8">Aquaporin</fullName>
    </submittedName>
</protein>
<name>A0ABR4QGP3_9CEST</name>
<gene>
    <name evidence="8" type="ORF">TcWFU_004137</name>
</gene>
<dbReference type="SUPFAM" id="SSF81338">
    <property type="entry name" value="Aquaporin-like"/>
    <property type="match status" value="1"/>
</dbReference>
<feature type="transmembrane region" description="Helical" evidence="7">
    <location>
        <begin position="57"/>
        <end position="81"/>
    </location>
</feature>
<feature type="transmembrane region" description="Helical" evidence="7">
    <location>
        <begin position="90"/>
        <end position="112"/>
    </location>
</feature>
<dbReference type="InterPro" id="IPR000425">
    <property type="entry name" value="MIP"/>
</dbReference>
<comment type="similarity">
    <text evidence="2 6">Belongs to the MIP/aquaporin (TC 1.A.8) family.</text>
</comment>
<comment type="caution">
    <text evidence="8">The sequence shown here is derived from an EMBL/GenBank/DDBJ whole genome shotgun (WGS) entry which is preliminary data.</text>
</comment>
<feature type="transmembrane region" description="Helical" evidence="7">
    <location>
        <begin position="132"/>
        <end position="153"/>
    </location>
</feature>
<comment type="subcellular location">
    <subcellularLocation>
        <location evidence="1">Membrane</location>
        <topology evidence="1">Multi-pass membrane protein</topology>
    </subcellularLocation>
</comment>
<dbReference type="EMBL" id="JAKROA010000003">
    <property type="protein sequence ID" value="KAL5108814.1"/>
    <property type="molecule type" value="Genomic_DNA"/>
</dbReference>
<keyword evidence="6" id="KW-0813">Transport</keyword>
<evidence type="ECO:0000313" key="9">
    <source>
        <dbReference type="Proteomes" id="UP001651158"/>
    </source>
</evidence>
<proteinExistence type="inferred from homology"/>
<sequence>MFVEDLPWRDYVWLLARIFVAEMIGSGFYILPGILIATSSHYEPVVKGIAMGGGLYVAIWITYPISGAHINPIISLIAFLFKNIKLQHLVFYWIAQLVGALLCTLIGLNIAPPGSNVTFRGMTFPHPDVSERQAFLVEALTTSVLVIVYLATIDLRRPENWGLNTGLNMALPLMFTVIGNAIIAEPTSKGSMNPFRSLGPAILHDNYRKQWLYIIGPLTGALIGSFLHTQFLAAKSDSSEEEMGKK</sequence>
<dbReference type="Gene3D" id="1.20.1080.10">
    <property type="entry name" value="Glycerol uptake facilitator protein"/>
    <property type="match status" value="1"/>
</dbReference>
<feature type="transmembrane region" description="Helical" evidence="7">
    <location>
        <begin position="12"/>
        <end position="37"/>
    </location>
</feature>
<keyword evidence="4 7" id="KW-1133">Transmembrane helix</keyword>
<evidence type="ECO:0000256" key="3">
    <source>
        <dbReference type="ARBA" id="ARBA00022692"/>
    </source>
</evidence>
<dbReference type="Proteomes" id="UP001651158">
    <property type="component" value="Unassembled WGS sequence"/>
</dbReference>
<keyword evidence="5 7" id="KW-0472">Membrane</keyword>
<dbReference type="InterPro" id="IPR034294">
    <property type="entry name" value="Aquaporin_transptr"/>
</dbReference>
<evidence type="ECO:0000256" key="5">
    <source>
        <dbReference type="ARBA" id="ARBA00023136"/>
    </source>
</evidence>
<feature type="transmembrane region" description="Helical" evidence="7">
    <location>
        <begin position="165"/>
        <end position="184"/>
    </location>
</feature>
<evidence type="ECO:0000313" key="8">
    <source>
        <dbReference type="EMBL" id="KAL5108814.1"/>
    </source>
</evidence>
<evidence type="ECO:0000256" key="1">
    <source>
        <dbReference type="ARBA" id="ARBA00004141"/>
    </source>
</evidence>
<organism evidence="8 9">
    <name type="scientific">Taenia crassiceps</name>
    <dbReference type="NCBI Taxonomy" id="6207"/>
    <lineage>
        <taxon>Eukaryota</taxon>
        <taxon>Metazoa</taxon>
        <taxon>Spiralia</taxon>
        <taxon>Lophotrochozoa</taxon>
        <taxon>Platyhelminthes</taxon>
        <taxon>Cestoda</taxon>
        <taxon>Eucestoda</taxon>
        <taxon>Cyclophyllidea</taxon>
        <taxon>Taeniidae</taxon>
        <taxon>Taenia</taxon>
    </lineage>
</organism>
<accession>A0ABR4QGP3</accession>
<dbReference type="PANTHER" id="PTHR19139">
    <property type="entry name" value="AQUAPORIN TRANSPORTER"/>
    <property type="match status" value="1"/>
</dbReference>
<dbReference type="PRINTS" id="PR00783">
    <property type="entry name" value="MINTRINSICP"/>
</dbReference>
<dbReference type="Pfam" id="PF00230">
    <property type="entry name" value="MIP"/>
    <property type="match status" value="1"/>
</dbReference>
<dbReference type="PANTHER" id="PTHR19139:SF199">
    <property type="entry name" value="MIP17260P"/>
    <property type="match status" value="1"/>
</dbReference>
<evidence type="ECO:0000256" key="4">
    <source>
        <dbReference type="ARBA" id="ARBA00022989"/>
    </source>
</evidence>
<evidence type="ECO:0000256" key="7">
    <source>
        <dbReference type="SAM" id="Phobius"/>
    </source>
</evidence>
<reference evidence="8 9" key="1">
    <citation type="journal article" date="2022" name="Front. Cell. Infect. Microbiol.">
        <title>The Genomes of Two Strains of Taenia crassiceps the Animal Model for the Study of Human Cysticercosis.</title>
        <authorList>
            <person name="Bobes R.J."/>
            <person name="Estrada K."/>
            <person name="Rios-Valencia D.G."/>
            <person name="Calderon-Gallegos A."/>
            <person name="de la Torre P."/>
            <person name="Carrero J.C."/>
            <person name="Sanchez-Flores A."/>
            <person name="Laclette J.P."/>
        </authorList>
    </citation>
    <scope>NUCLEOTIDE SEQUENCE [LARGE SCALE GENOMIC DNA]</scope>
    <source>
        <strain evidence="8">WFUcys</strain>
    </source>
</reference>
<evidence type="ECO:0000256" key="6">
    <source>
        <dbReference type="RuleBase" id="RU000477"/>
    </source>
</evidence>
<dbReference type="InterPro" id="IPR023271">
    <property type="entry name" value="Aquaporin-like"/>
</dbReference>
<keyword evidence="9" id="KW-1185">Reference proteome</keyword>